<dbReference type="GeneID" id="33937405"/>
<evidence type="ECO:0000313" key="1">
    <source>
        <dbReference type="EMBL" id="OWT43560.1"/>
    </source>
</evidence>
<accession>A0A219AS21</accession>
<name>A0A219AS21_METCM</name>
<dbReference type="RefSeq" id="XP_022285972.1">
    <property type="nucleotide sequence ID" value="XM_022430284.1"/>
</dbReference>
<dbReference type="Proteomes" id="UP000078397">
    <property type="component" value="Unassembled WGS sequence"/>
</dbReference>
<comment type="caution">
    <text evidence="1">The sequence shown here is derived from an EMBL/GenBank/DDBJ whole genome shotgun (WGS) entry which is preliminary data.</text>
</comment>
<keyword evidence="2" id="KW-1185">Reference proteome</keyword>
<organism evidence="1 2">
    <name type="scientific">Pochonia chlamydosporia 170</name>
    <dbReference type="NCBI Taxonomy" id="1380566"/>
    <lineage>
        <taxon>Eukaryota</taxon>
        <taxon>Fungi</taxon>
        <taxon>Dikarya</taxon>
        <taxon>Ascomycota</taxon>
        <taxon>Pezizomycotina</taxon>
        <taxon>Sordariomycetes</taxon>
        <taxon>Hypocreomycetidae</taxon>
        <taxon>Hypocreales</taxon>
        <taxon>Clavicipitaceae</taxon>
        <taxon>Pochonia</taxon>
    </lineage>
</organism>
<dbReference type="EMBL" id="LSBJ02000001">
    <property type="protein sequence ID" value="OWT43560.1"/>
    <property type="molecule type" value="Genomic_DNA"/>
</dbReference>
<protein>
    <submittedName>
        <fullName evidence="1">Uncharacterized protein</fullName>
    </submittedName>
</protein>
<sequence>MPLLGGADWESLAHLSHPKASTVDQLKIFWRSAPELCVHFGPAITWRAHNRVASTSWLEQSVLHYAASRSMRSQKYITSDKGQKSSNTGRKMRLYTDSGIPLLLCS</sequence>
<gene>
    <name evidence="1" type="ORF">VFPPC_18713</name>
</gene>
<dbReference type="KEGG" id="pchm:VFPPC_18713"/>
<evidence type="ECO:0000313" key="2">
    <source>
        <dbReference type="Proteomes" id="UP000078397"/>
    </source>
</evidence>
<dbReference type="AlphaFoldDB" id="A0A219AS21"/>
<proteinExistence type="predicted"/>
<reference evidence="1 2" key="1">
    <citation type="journal article" date="2016" name="PLoS Pathog.">
        <title>Biosynthesis of antibiotic leucinostatins in bio-control fungus Purpureocillium lilacinum and their inhibition on phytophthora revealed by genome mining.</title>
        <authorList>
            <person name="Wang G."/>
            <person name="Liu Z."/>
            <person name="Lin R."/>
            <person name="Li E."/>
            <person name="Mao Z."/>
            <person name="Ling J."/>
            <person name="Yang Y."/>
            <person name="Yin W.B."/>
            <person name="Xie B."/>
        </authorList>
    </citation>
    <scope>NUCLEOTIDE SEQUENCE [LARGE SCALE GENOMIC DNA]</scope>
    <source>
        <strain evidence="1">170</strain>
    </source>
</reference>